<dbReference type="AlphaFoldDB" id="A0A9Q0K6E3"/>
<dbReference type="EMBL" id="JAMYWD010000007">
    <property type="protein sequence ID" value="KAJ4964831.1"/>
    <property type="molecule type" value="Genomic_DNA"/>
</dbReference>
<protein>
    <submittedName>
        <fullName evidence="1">Uncharacterized protein</fullName>
    </submittedName>
</protein>
<proteinExistence type="predicted"/>
<reference evidence="1" key="1">
    <citation type="journal article" date="2023" name="Plant J.">
        <title>The genome of the king protea, Protea cynaroides.</title>
        <authorList>
            <person name="Chang J."/>
            <person name="Duong T.A."/>
            <person name="Schoeman C."/>
            <person name="Ma X."/>
            <person name="Roodt D."/>
            <person name="Barker N."/>
            <person name="Li Z."/>
            <person name="Van de Peer Y."/>
            <person name="Mizrachi E."/>
        </authorList>
    </citation>
    <scope>NUCLEOTIDE SEQUENCE</scope>
    <source>
        <tissue evidence="1">Young leaves</tissue>
    </source>
</reference>
<accession>A0A9Q0K6E3</accession>
<organism evidence="1 2">
    <name type="scientific">Protea cynaroides</name>
    <dbReference type="NCBI Taxonomy" id="273540"/>
    <lineage>
        <taxon>Eukaryota</taxon>
        <taxon>Viridiplantae</taxon>
        <taxon>Streptophyta</taxon>
        <taxon>Embryophyta</taxon>
        <taxon>Tracheophyta</taxon>
        <taxon>Spermatophyta</taxon>
        <taxon>Magnoliopsida</taxon>
        <taxon>Proteales</taxon>
        <taxon>Proteaceae</taxon>
        <taxon>Protea</taxon>
    </lineage>
</organism>
<evidence type="ECO:0000313" key="2">
    <source>
        <dbReference type="Proteomes" id="UP001141806"/>
    </source>
</evidence>
<name>A0A9Q0K6E3_9MAGN</name>
<gene>
    <name evidence="1" type="ORF">NE237_016680</name>
</gene>
<keyword evidence="2" id="KW-1185">Reference proteome</keyword>
<dbReference type="Proteomes" id="UP001141806">
    <property type="component" value="Unassembled WGS sequence"/>
</dbReference>
<comment type="caution">
    <text evidence="1">The sequence shown here is derived from an EMBL/GenBank/DDBJ whole genome shotgun (WGS) entry which is preliminary data.</text>
</comment>
<evidence type="ECO:0000313" key="1">
    <source>
        <dbReference type="EMBL" id="KAJ4964831.1"/>
    </source>
</evidence>
<sequence length="172" mass="19315">MIRISSTIDLVSDDNRSSSSLVLGDSSDGGIFVQESPAEIGNFVSFQWRIPWPRGKLVFLRSFLGKLQRFDSRSIDLVSVATLSFFLFRSKLRSNAHSVRAVSWKKGIAQGLETTNLLNPSFLSTNFFPSFSLQECEFYSAGLLRSDILLISEFLVFRSKFLVVLMAAIDQD</sequence>